<comment type="function">
    <text evidence="8">Ferredoxins are iron-sulfur proteins that transfer electrons in a wide variety of metabolic reactions.</text>
</comment>
<comment type="cofactor">
    <cofactor evidence="1">
        <name>[3Fe-4S] cluster</name>
        <dbReference type="ChEBI" id="CHEBI:21137"/>
    </cofactor>
</comment>
<evidence type="ECO:0000256" key="4">
    <source>
        <dbReference type="ARBA" id="ARBA00022982"/>
    </source>
</evidence>
<evidence type="ECO:0000256" key="2">
    <source>
        <dbReference type="ARBA" id="ARBA00022448"/>
    </source>
</evidence>
<dbReference type="PRINTS" id="PR00352">
    <property type="entry name" value="3FE4SFRDOXIN"/>
</dbReference>
<dbReference type="PANTHER" id="PTHR36923:SF3">
    <property type="entry name" value="FERREDOXIN"/>
    <property type="match status" value="1"/>
</dbReference>
<dbReference type="InterPro" id="IPR051269">
    <property type="entry name" value="Fe-S_cluster_ET"/>
</dbReference>
<dbReference type="InterPro" id="IPR017896">
    <property type="entry name" value="4Fe4S_Fe-S-bd"/>
</dbReference>
<reference evidence="11 12" key="1">
    <citation type="journal article" date="2010" name="J. Bacteriol.">
        <title>Genome sequence of the milbemycin-producing bacterium Streptomyces bingchenggensis.</title>
        <authorList>
            <person name="Wang X.J."/>
            <person name="Yan Y.J."/>
            <person name="Zhang B."/>
            <person name="An J."/>
            <person name="Wang J.J."/>
            <person name="Tian J."/>
            <person name="Jiang L."/>
            <person name="Chen Y.H."/>
            <person name="Huang S.X."/>
            <person name="Yin M."/>
            <person name="Zhang J."/>
            <person name="Gao A.L."/>
            <person name="Liu C.X."/>
            <person name="Zhu Z.X."/>
            <person name="Xiang W.S."/>
        </authorList>
    </citation>
    <scope>NUCLEOTIDE SEQUENCE [LARGE SCALE GENOMIC DNA]</scope>
    <source>
        <strain evidence="11 12">BCW-1</strain>
    </source>
</reference>
<keyword evidence="6 8" id="KW-0411">Iron-sulfur</keyword>
<evidence type="ECO:0000259" key="10">
    <source>
        <dbReference type="PROSITE" id="PS51379"/>
    </source>
</evidence>
<evidence type="ECO:0000256" key="5">
    <source>
        <dbReference type="ARBA" id="ARBA00023004"/>
    </source>
</evidence>
<keyword evidence="2 8" id="KW-0813">Transport</keyword>
<dbReference type="Gene3D" id="3.30.70.20">
    <property type="match status" value="1"/>
</dbReference>
<keyword evidence="3 8" id="KW-0479">Metal-binding</keyword>
<dbReference type="Pfam" id="PF13370">
    <property type="entry name" value="Fer4_13"/>
    <property type="match status" value="1"/>
</dbReference>
<dbReference type="GO" id="GO:0005506">
    <property type="term" value="F:iron ion binding"/>
    <property type="evidence" value="ECO:0007669"/>
    <property type="project" value="UniProtKB-UniRule"/>
</dbReference>
<evidence type="ECO:0000256" key="7">
    <source>
        <dbReference type="ARBA" id="ARBA00023291"/>
    </source>
</evidence>
<evidence type="ECO:0000256" key="6">
    <source>
        <dbReference type="ARBA" id="ARBA00023014"/>
    </source>
</evidence>
<evidence type="ECO:0000256" key="9">
    <source>
        <dbReference type="SAM" id="MobiDB-lite"/>
    </source>
</evidence>
<proteinExistence type="predicted"/>
<gene>
    <name evidence="11" type="ordered locus">SBI_00425</name>
</gene>
<dbReference type="HOGENOM" id="CLU_139698_6_0_11"/>
<dbReference type="InterPro" id="IPR001080">
    <property type="entry name" value="3Fe4S_ferredoxin"/>
</dbReference>
<dbReference type="GO" id="GO:0009055">
    <property type="term" value="F:electron transfer activity"/>
    <property type="evidence" value="ECO:0007669"/>
    <property type="project" value="UniProtKB-UniRule"/>
</dbReference>
<dbReference type="AlphaFoldDB" id="D7BYL8"/>
<dbReference type="EMBL" id="CP002047">
    <property type="protein sequence ID" value="ADI03546.1"/>
    <property type="molecule type" value="Genomic_DNA"/>
</dbReference>
<name>D7BYL8_STRBB</name>
<protein>
    <recommendedName>
        <fullName evidence="8">Ferredoxin</fullName>
    </recommendedName>
</protein>
<evidence type="ECO:0000256" key="1">
    <source>
        <dbReference type="ARBA" id="ARBA00001927"/>
    </source>
</evidence>
<keyword evidence="4 8" id="KW-0249">Electron transport</keyword>
<keyword evidence="12" id="KW-1185">Reference proteome</keyword>
<keyword evidence="5 8" id="KW-0408">Iron</keyword>
<dbReference type="PANTHER" id="PTHR36923">
    <property type="entry name" value="FERREDOXIN"/>
    <property type="match status" value="1"/>
</dbReference>
<dbReference type="GO" id="GO:0051538">
    <property type="term" value="F:3 iron, 4 sulfur cluster binding"/>
    <property type="evidence" value="ECO:0007669"/>
    <property type="project" value="UniProtKB-KW"/>
</dbReference>
<dbReference type="KEGG" id="sbh:SBI_00425"/>
<dbReference type="SUPFAM" id="SSF54862">
    <property type="entry name" value="4Fe-4S ferredoxins"/>
    <property type="match status" value="1"/>
</dbReference>
<feature type="region of interest" description="Disordered" evidence="9">
    <location>
        <begin position="1"/>
        <end position="30"/>
    </location>
</feature>
<evidence type="ECO:0000313" key="11">
    <source>
        <dbReference type="EMBL" id="ADI03546.1"/>
    </source>
</evidence>
<evidence type="ECO:0000313" key="12">
    <source>
        <dbReference type="Proteomes" id="UP000000377"/>
    </source>
</evidence>
<organism evidence="11 12">
    <name type="scientific">Streptomyces bingchenggensis (strain BCW-1)</name>
    <dbReference type="NCBI Taxonomy" id="749414"/>
    <lineage>
        <taxon>Bacteria</taxon>
        <taxon>Bacillati</taxon>
        <taxon>Actinomycetota</taxon>
        <taxon>Actinomycetes</taxon>
        <taxon>Kitasatosporales</taxon>
        <taxon>Streptomycetaceae</taxon>
        <taxon>Streptomyces</taxon>
    </lineage>
</organism>
<dbReference type="PROSITE" id="PS51379">
    <property type="entry name" value="4FE4S_FER_2"/>
    <property type="match status" value="1"/>
</dbReference>
<dbReference type="PATRIC" id="fig|749414.3.peg.439"/>
<feature type="domain" description="4Fe-4S ferredoxin-type" evidence="10">
    <location>
        <begin position="35"/>
        <end position="63"/>
    </location>
</feature>
<sequence>MVTRPAEASVPTDNAADNAAEGTAEGPIQKKGATMKVTVDEDKCCGAGSCVLAAPDVFDQRDEDGIVVLLDAEPAEDQHAAVRDAAAVCPAAAIALSDV</sequence>
<evidence type="ECO:0000256" key="3">
    <source>
        <dbReference type="ARBA" id="ARBA00022723"/>
    </source>
</evidence>
<keyword evidence="7" id="KW-0003">3Fe-4S</keyword>
<evidence type="ECO:0000256" key="8">
    <source>
        <dbReference type="RuleBase" id="RU368020"/>
    </source>
</evidence>
<dbReference type="eggNOG" id="COG1141">
    <property type="taxonomic scope" value="Bacteria"/>
</dbReference>
<dbReference type="STRING" id="749414.SBI_00425"/>
<accession>D7BYL8</accession>
<dbReference type="Proteomes" id="UP000000377">
    <property type="component" value="Chromosome"/>
</dbReference>